<protein>
    <submittedName>
        <fullName evidence="3">Fibronectin type III domain-containing protein 7</fullName>
    </submittedName>
</protein>
<feature type="domain" description="Fibronectin type-III" evidence="2">
    <location>
        <begin position="28"/>
        <end position="115"/>
    </location>
</feature>
<dbReference type="EMBL" id="HAAF01000695">
    <property type="protein sequence ID" value="CCP72521.1"/>
    <property type="molecule type" value="mRNA"/>
</dbReference>
<accession>U6CPW6</accession>
<dbReference type="InterPro" id="IPR003961">
    <property type="entry name" value="FN3_dom"/>
</dbReference>
<sequence>MAGGPKKCWSLIGFSLICLKMVASAKTAPEIPTIDQAYSKISNCITVEWATVPGATSYLLTAEDGDTVIETMVANSPGTVTGLKAATLYQITIRSISATGRSQPSPPKQAKTGSWMLLPC</sequence>
<feature type="chain" id="PRO_5004668992" evidence="1">
    <location>
        <begin position="25"/>
        <end position="120"/>
    </location>
</feature>
<dbReference type="SUPFAM" id="SSF49265">
    <property type="entry name" value="Fibronectin type III"/>
    <property type="match status" value="1"/>
</dbReference>
<dbReference type="PANTHER" id="PTHR47135:SF1">
    <property type="entry name" value="FIBRONECTIN TYPE III DOMAIN-CONTAINING PROTEIN 7"/>
    <property type="match status" value="1"/>
</dbReference>
<dbReference type="PROSITE" id="PS50853">
    <property type="entry name" value="FN3"/>
    <property type="match status" value="1"/>
</dbReference>
<dbReference type="InterPro" id="IPR013783">
    <property type="entry name" value="Ig-like_fold"/>
</dbReference>
<gene>
    <name evidence="3" type="primary">FNDC7</name>
</gene>
<feature type="signal peptide" evidence="1">
    <location>
        <begin position="1"/>
        <end position="24"/>
    </location>
</feature>
<dbReference type="Gene3D" id="2.60.40.10">
    <property type="entry name" value="Immunoglobulins"/>
    <property type="match status" value="1"/>
</dbReference>
<dbReference type="SMART" id="SM00060">
    <property type="entry name" value="FN3"/>
    <property type="match status" value="1"/>
</dbReference>
<evidence type="ECO:0000256" key="1">
    <source>
        <dbReference type="SAM" id="SignalP"/>
    </source>
</evidence>
<proteinExistence type="evidence at transcript level"/>
<name>U6CPW6_NEOVI</name>
<evidence type="ECO:0000313" key="3">
    <source>
        <dbReference type="EMBL" id="CCP72521.1"/>
    </source>
</evidence>
<reference evidence="3" key="1">
    <citation type="submission" date="2012-11" db="EMBL/GenBank/DDBJ databases">
        <title>An American mink transcriptome.</title>
        <authorList>
            <person name="Anistoroaei R."/>
            <person name="Christensen K."/>
        </authorList>
    </citation>
    <scope>NUCLEOTIDE SEQUENCE</scope>
    <source>
        <tissue evidence="3">Pool of brain</tissue>
    </source>
</reference>
<organism evidence="3">
    <name type="scientific">Neovison vison</name>
    <name type="common">American mink</name>
    <name type="synonym">Mustela vison</name>
    <dbReference type="NCBI Taxonomy" id="452646"/>
    <lineage>
        <taxon>Eukaryota</taxon>
        <taxon>Metazoa</taxon>
        <taxon>Chordata</taxon>
        <taxon>Craniata</taxon>
        <taxon>Vertebrata</taxon>
        <taxon>Euteleostomi</taxon>
        <taxon>Mammalia</taxon>
        <taxon>Eutheria</taxon>
        <taxon>Laurasiatheria</taxon>
        <taxon>Carnivora</taxon>
        <taxon>Caniformia</taxon>
        <taxon>Musteloidea</taxon>
        <taxon>Mustelidae</taxon>
        <taxon>Mustelinae</taxon>
        <taxon>Neogale</taxon>
    </lineage>
</organism>
<dbReference type="AlphaFoldDB" id="U6CPW6"/>
<keyword evidence="1" id="KW-0732">Signal</keyword>
<evidence type="ECO:0000259" key="2">
    <source>
        <dbReference type="PROSITE" id="PS50853"/>
    </source>
</evidence>
<dbReference type="CDD" id="cd00063">
    <property type="entry name" value="FN3"/>
    <property type="match status" value="1"/>
</dbReference>
<dbReference type="InterPro" id="IPR036116">
    <property type="entry name" value="FN3_sf"/>
</dbReference>
<dbReference type="Pfam" id="PF00041">
    <property type="entry name" value="fn3"/>
    <property type="match status" value="1"/>
</dbReference>
<dbReference type="PANTHER" id="PTHR47135">
    <property type="entry name" value="FIBRONECTIN TYPE III DOMAIN-CONTAINING PROTEIN 7"/>
    <property type="match status" value="1"/>
</dbReference>